<keyword evidence="1" id="KW-0472">Membrane</keyword>
<feature type="transmembrane region" description="Helical" evidence="1">
    <location>
        <begin position="484"/>
        <end position="507"/>
    </location>
</feature>
<dbReference type="RefSeq" id="WP_135074655.1">
    <property type="nucleotide sequence ID" value="NZ_SPSB01000004.1"/>
</dbReference>
<sequence>MNEVKLLFRKDLWVLKNNILLILRNPARLLPYAGLIGYFFFIYTMRMKDRAERLDNTIPELDVNGLPEVDFATQNIVGGITVVALGFLLYQLFRATKRNVSFFTMADVNLLFTGPVKPQNILLYYKGRSILPSLGGSIIFLVYGGSQMAGSFDFSLGNIVFILLGFALFFFILSPIRFLIYTLHTKYDILEQIKTVITVLAVLLAIMILIPGLMAEKFWQGMFSWIASPWFDLFPFVGWSRGMMGYVVHQNLILAFAFLGLYILSYYLIVRLVIQFAGYYYEDVLEATKSNEVQRDKVKGKRENSEANYSLNAKKQLALPDFGVGAKAFYWRNYVHSSRQDFHPLFGVYSLILAGLGVVFAVLSHFDWFSHKVLNGYILGILGFYFLAGIGRASVGDLKKPYFFLAPATWTAKFWNVIKLDLVQITLFAVAMIVPSVLIAGLHILVIPVFILGILLAYMIGLCINLIPQISLEQGWDRKLIKPIMMIGIFLFGIIPALVLGILVFVFTKQFVWMLLTVTIGMSFVAAILIHVALDVLSRLEFKEEN</sequence>
<feature type="transmembrane region" description="Helical" evidence="1">
    <location>
        <begin position="513"/>
        <end position="534"/>
    </location>
</feature>
<proteinExistence type="predicted"/>
<accession>A0A4Y9QK67</accession>
<keyword evidence="1" id="KW-1133">Transmembrane helix</keyword>
<evidence type="ECO:0000313" key="3">
    <source>
        <dbReference type="Proteomes" id="UP000297647"/>
    </source>
</evidence>
<dbReference type="Pfam" id="PF16962">
    <property type="entry name" value="ABC_export"/>
    <property type="match status" value="1"/>
</dbReference>
<dbReference type="OrthoDB" id="816862at2"/>
<dbReference type="InterPro" id="IPR031584">
    <property type="entry name" value="Put_ABC_export"/>
</dbReference>
<protein>
    <submittedName>
        <fullName evidence="2">Uncharacterized protein</fullName>
    </submittedName>
</protein>
<feature type="transmembrane region" description="Helical" evidence="1">
    <location>
        <begin position="129"/>
        <end position="146"/>
    </location>
</feature>
<feature type="transmembrane region" description="Helical" evidence="1">
    <location>
        <begin position="195"/>
        <end position="215"/>
    </location>
</feature>
<reference evidence="2 3" key="1">
    <citation type="submission" date="2019-03" db="EMBL/GenBank/DDBJ databases">
        <title>Algoriphagus sp. nov, a new strain isolated from root system soil of mangrove plant Kandelia.</title>
        <authorList>
            <person name="Yin Q."/>
            <person name="Wang K."/>
            <person name="Song Z."/>
        </authorList>
    </citation>
    <scope>NUCLEOTIDE SEQUENCE [LARGE SCALE GENOMIC DNA]</scope>
    <source>
        <strain evidence="2 3">XY-J91</strain>
    </source>
</reference>
<feature type="transmembrane region" description="Helical" evidence="1">
    <location>
        <begin position="252"/>
        <end position="274"/>
    </location>
</feature>
<feature type="transmembrane region" description="Helical" evidence="1">
    <location>
        <begin position="158"/>
        <end position="183"/>
    </location>
</feature>
<feature type="transmembrane region" description="Helical" evidence="1">
    <location>
        <begin position="346"/>
        <end position="364"/>
    </location>
</feature>
<name>A0A4Y9QK67_9BACT</name>
<feature type="transmembrane region" description="Helical" evidence="1">
    <location>
        <begin position="450"/>
        <end position="472"/>
    </location>
</feature>
<dbReference type="Proteomes" id="UP000297647">
    <property type="component" value="Unassembled WGS sequence"/>
</dbReference>
<keyword evidence="3" id="KW-1185">Reference proteome</keyword>
<evidence type="ECO:0000256" key="1">
    <source>
        <dbReference type="SAM" id="Phobius"/>
    </source>
</evidence>
<feature type="transmembrane region" description="Helical" evidence="1">
    <location>
        <begin position="71"/>
        <end position="93"/>
    </location>
</feature>
<feature type="transmembrane region" description="Helical" evidence="1">
    <location>
        <begin position="376"/>
        <end position="395"/>
    </location>
</feature>
<feature type="transmembrane region" description="Helical" evidence="1">
    <location>
        <begin position="29"/>
        <end position="46"/>
    </location>
</feature>
<dbReference type="AlphaFoldDB" id="A0A4Y9QK67"/>
<comment type="caution">
    <text evidence="2">The sequence shown here is derived from an EMBL/GenBank/DDBJ whole genome shotgun (WGS) entry which is preliminary data.</text>
</comment>
<feature type="transmembrane region" description="Helical" evidence="1">
    <location>
        <begin position="221"/>
        <end position="240"/>
    </location>
</feature>
<organism evidence="2 3">
    <name type="scientific">Algoriphagus kandeliae</name>
    <dbReference type="NCBI Taxonomy" id="2562278"/>
    <lineage>
        <taxon>Bacteria</taxon>
        <taxon>Pseudomonadati</taxon>
        <taxon>Bacteroidota</taxon>
        <taxon>Cytophagia</taxon>
        <taxon>Cytophagales</taxon>
        <taxon>Cyclobacteriaceae</taxon>
        <taxon>Algoriphagus</taxon>
    </lineage>
</organism>
<gene>
    <name evidence="2" type="ORF">E4S40_12620</name>
</gene>
<keyword evidence="1" id="KW-0812">Transmembrane</keyword>
<dbReference type="EMBL" id="SPSB01000004">
    <property type="protein sequence ID" value="TFV93104.1"/>
    <property type="molecule type" value="Genomic_DNA"/>
</dbReference>
<feature type="transmembrane region" description="Helical" evidence="1">
    <location>
        <begin position="425"/>
        <end position="444"/>
    </location>
</feature>
<evidence type="ECO:0000313" key="2">
    <source>
        <dbReference type="EMBL" id="TFV93104.1"/>
    </source>
</evidence>